<comment type="similarity">
    <text evidence="1">Belongs to the glycosyl hydrolase 13 family.</text>
</comment>
<organism evidence="5 6">
    <name type="scientific">Tatumella ptyseos ATCC 33301</name>
    <dbReference type="NCBI Taxonomy" id="1005995"/>
    <lineage>
        <taxon>Bacteria</taxon>
        <taxon>Pseudomonadati</taxon>
        <taxon>Pseudomonadota</taxon>
        <taxon>Gammaproteobacteria</taxon>
        <taxon>Enterobacterales</taxon>
        <taxon>Erwiniaceae</taxon>
        <taxon>Tatumella</taxon>
    </lineage>
</organism>
<protein>
    <submittedName>
        <fullName evidence="5">Trehalose-6-phosphate hydrolase</fullName>
        <ecNumber evidence="5">3.2.1.93</ecNumber>
    </submittedName>
</protein>
<dbReference type="RefSeq" id="WP_025901925.1">
    <property type="nucleotide sequence ID" value="NZ_ATMJ01000004.1"/>
</dbReference>
<gene>
    <name evidence="5" type="ORF">GTPT_2379</name>
</gene>
<dbReference type="eggNOG" id="COG0366">
    <property type="taxonomic scope" value="Bacteria"/>
</dbReference>
<evidence type="ECO:0000313" key="5">
    <source>
        <dbReference type="EMBL" id="KFD18618.1"/>
    </source>
</evidence>
<dbReference type="Gene3D" id="2.60.40.1180">
    <property type="entry name" value="Golgi alpha-mannosidase II"/>
    <property type="match status" value="1"/>
</dbReference>
<dbReference type="GO" id="GO:0004556">
    <property type="term" value="F:alpha-amylase activity"/>
    <property type="evidence" value="ECO:0007669"/>
    <property type="project" value="TreeGrafter"/>
</dbReference>
<dbReference type="EMBL" id="JMPR01000037">
    <property type="protein sequence ID" value="KFD18618.1"/>
    <property type="molecule type" value="Genomic_DNA"/>
</dbReference>
<dbReference type="Gene3D" id="3.90.400.10">
    <property type="entry name" value="Oligo-1,6-glucosidase, Domain 2"/>
    <property type="match status" value="1"/>
</dbReference>
<dbReference type="FunFam" id="3.90.400.10:FF:000002">
    <property type="entry name" value="Sucrose isomerase"/>
    <property type="match status" value="1"/>
</dbReference>
<dbReference type="FunFam" id="2.60.40.1180:FF:000007">
    <property type="entry name" value="Sucrose isomerase"/>
    <property type="match status" value="1"/>
</dbReference>
<comment type="caution">
    <text evidence="5">The sequence shown here is derived from an EMBL/GenBank/DDBJ whole genome shotgun (WGS) entry which is preliminary data.</text>
</comment>
<evidence type="ECO:0000256" key="1">
    <source>
        <dbReference type="ARBA" id="ARBA00008061"/>
    </source>
</evidence>
<dbReference type="Gene3D" id="3.20.20.80">
    <property type="entry name" value="Glycosidases"/>
    <property type="match status" value="1"/>
</dbReference>
<dbReference type="CDD" id="cd11333">
    <property type="entry name" value="AmyAc_SI_OligoGlu_DGase"/>
    <property type="match status" value="1"/>
</dbReference>
<dbReference type="InterPro" id="IPR017853">
    <property type="entry name" value="GH"/>
</dbReference>
<keyword evidence="6" id="KW-1185">Reference proteome</keyword>
<dbReference type="Proteomes" id="UP000028602">
    <property type="component" value="Unassembled WGS sequence"/>
</dbReference>
<dbReference type="Pfam" id="PF00128">
    <property type="entry name" value="Alpha-amylase"/>
    <property type="match status" value="1"/>
</dbReference>
<dbReference type="PANTHER" id="PTHR10357">
    <property type="entry name" value="ALPHA-AMYLASE FAMILY MEMBER"/>
    <property type="match status" value="1"/>
</dbReference>
<dbReference type="InterPro" id="IPR013780">
    <property type="entry name" value="Glyco_hydro_b"/>
</dbReference>
<dbReference type="SUPFAM" id="SSF51445">
    <property type="entry name" value="(Trans)glycosidases"/>
    <property type="match status" value="1"/>
</dbReference>
<name>A0A085JDS2_9GAMM</name>
<dbReference type="PANTHER" id="PTHR10357:SF179">
    <property type="entry name" value="NEUTRAL AND BASIC AMINO ACID TRANSPORT PROTEIN RBAT"/>
    <property type="match status" value="1"/>
</dbReference>
<evidence type="ECO:0000313" key="6">
    <source>
        <dbReference type="Proteomes" id="UP000028602"/>
    </source>
</evidence>
<reference evidence="5 6" key="1">
    <citation type="submission" date="2014-05" db="EMBL/GenBank/DDBJ databases">
        <title>ATOL: Assembling a taxonomically balanced genome-scale reconstruction of the evolutionary history of the Enterobacteriaceae.</title>
        <authorList>
            <person name="Plunkett G.III."/>
            <person name="Neeno-Eckwall E.C."/>
            <person name="Glasner J.D."/>
            <person name="Perna N.T."/>
        </authorList>
    </citation>
    <scope>NUCLEOTIDE SEQUENCE [LARGE SCALE GENOMIC DNA]</scope>
    <source>
        <strain evidence="5 6">ATCC 33301</strain>
    </source>
</reference>
<keyword evidence="2 5" id="KW-0378">Hydrolase</keyword>
<dbReference type="InterPro" id="IPR045857">
    <property type="entry name" value="O16G_dom_2"/>
</dbReference>
<evidence type="ECO:0000259" key="4">
    <source>
        <dbReference type="SMART" id="SM00642"/>
    </source>
</evidence>
<dbReference type="SUPFAM" id="SSF51011">
    <property type="entry name" value="Glycosyl hydrolase domain"/>
    <property type="match status" value="1"/>
</dbReference>
<keyword evidence="3 5" id="KW-0326">Glycosidase</keyword>
<sequence length="558" mass="64341">MEKTWTQDKVVYQIYPKSFQDTTGKGTGDLQGIISHLDYLHFLGVDILWLTPVYPSPQVDNGYDVADYCAIDPRYGTLDDFDQLVAEAHQRNLKIMMDMVFNHTSTQHPWFIQACDPHSPYHPYYIWRDSPPDIPPTNWQSKFGGPAWQWQPECGQHYLHLFSKEQADLNWEHPPVREALKDVCRFWAARGVDALRLDVVNLISKPEQFRDDPDGDGRRFYTDGPRVHEFLQEMNRDVFRPLNLITVGEMSSTSLQHCQQYASCDNTELSMVFNFHHLKIDYADGDKWTRMAPDVIALKKIFALWQSGMHQRANGALFWCNHDQPRVVSRLGCEGKHREISAKMLAMVLYGMQGTPYLYQGEEIGMTNAGFTDLGQYRDVESLNIARILNRQGHSMADILAILGAKSRDNSRTPMQWDDTKHAGFTTGTPWLDCNVNHRQINVMSALRDPHSVLYCYRSLIRLRKQLTLLQYGDYHDLSPDRPDIWCYRRCWQGQMLLVVANLTDNPCDWQPPGVEQEGTYTLIISNMPDTPRVPRPGQLSPYQAAWWLFTPAPSPAP</sequence>
<evidence type="ECO:0000256" key="3">
    <source>
        <dbReference type="ARBA" id="ARBA00023295"/>
    </source>
</evidence>
<dbReference type="AlphaFoldDB" id="A0A085JDS2"/>
<dbReference type="SMART" id="SM00642">
    <property type="entry name" value="Aamy"/>
    <property type="match status" value="1"/>
</dbReference>
<dbReference type="GO" id="GO:0009313">
    <property type="term" value="P:oligosaccharide catabolic process"/>
    <property type="evidence" value="ECO:0007669"/>
    <property type="project" value="TreeGrafter"/>
</dbReference>
<dbReference type="EC" id="3.2.1.93" evidence="5"/>
<dbReference type="NCBIfam" id="NF008183">
    <property type="entry name" value="PRK10933.1"/>
    <property type="match status" value="1"/>
</dbReference>
<dbReference type="GO" id="GO:0008788">
    <property type="term" value="F:alpha,alpha-phosphotrehalase activity"/>
    <property type="evidence" value="ECO:0007669"/>
    <property type="project" value="UniProtKB-EC"/>
</dbReference>
<proteinExistence type="inferred from homology"/>
<dbReference type="FunFam" id="3.20.20.80:FF:000064">
    <property type="entry name" value="Oligo-1,6-glucosidase"/>
    <property type="match status" value="1"/>
</dbReference>
<feature type="domain" description="Glycosyl hydrolase family 13 catalytic" evidence="4">
    <location>
        <begin position="13"/>
        <end position="412"/>
    </location>
</feature>
<evidence type="ECO:0000256" key="2">
    <source>
        <dbReference type="ARBA" id="ARBA00022801"/>
    </source>
</evidence>
<accession>A0A085JDS2</accession>
<dbReference type="OrthoDB" id="9805159at2"/>
<dbReference type="InterPro" id="IPR006047">
    <property type="entry name" value="GH13_cat_dom"/>
</dbReference>